<dbReference type="InterPro" id="IPR027417">
    <property type="entry name" value="P-loop_NTPase"/>
</dbReference>
<evidence type="ECO:0000313" key="3">
    <source>
        <dbReference type="EMBL" id="GAF73294.1"/>
    </source>
</evidence>
<dbReference type="Gene3D" id="1.10.8.60">
    <property type="match status" value="1"/>
</dbReference>
<dbReference type="InterPro" id="IPR041699">
    <property type="entry name" value="AAA_32"/>
</dbReference>
<gene>
    <name evidence="3" type="ORF">S01H1_02984</name>
</gene>
<protein>
    <submittedName>
        <fullName evidence="3">Uncharacterized protein</fullName>
    </submittedName>
</protein>
<feature type="domain" description="Lon protease AAA" evidence="1">
    <location>
        <begin position="40"/>
        <end position="172"/>
    </location>
</feature>
<organism evidence="3">
    <name type="scientific">marine sediment metagenome</name>
    <dbReference type="NCBI Taxonomy" id="412755"/>
    <lineage>
        <taxon>unclassified sequences</taxon>
        <taxon>metagenomes</taxon>
        <taxon>ecological metagenomes</taxon>
    </lineage>
</organism>
<feature type="non-terminal residue" evidence="3">
    <location>
        <position position="260"/>
    </location>
</feature>
<dbReference type="AlphaFoldDB" id="X0RWU5"/>
<reference evidence="3" key="1">
    <citation type="journal article" date="2014" name="Front. Microbiol.">
        <title>High frequency of phylogenetically diverse reductive dehalogenase-homologous genes in deep subseafloor sedimentary metagenomes.</title>
        <authorList>
            <person name="Kawai M."/>
            <person name="Futagami T."/>
            <person name="Toyoda A."/>
            <person name="Takaki Y."/>
            <person name="Nishi S."/>
            <person name="Hori S."/>
            <person name="Arai W."/>
            <person name="Tsubouchi T."/>
            <person name="Morono Y."/>
            <person name="Uchiyama I."/>
            <person name="Ito T."/>
            <person name="Fujiyama A."/>
            <person name="Inagaki F."/>
            <person name="Takami H."/>
        </authorList>
    </citation>
    <scope>NUCLEOTIDE SEQUENCE</scope>
    <source>
        <strain evidence="3">Expedition CK06-06</strain>
    </source>
</reference>
<sequence length="260" mass="29182">TILKGDKPQQPSLPFQMPGVKSDPTDMYKINLIVDNSGLKGAPVVLELNPTYSRLFGATEKEARFGALITDYTMIRAGSAHRANGGFFVVPVEGLFTNPMIYESLKRAITNEKLEIEEPTARIGFMITKSLTPEPIPFDAKVIIVGDPQWYQILFARDREFKELFKVKAEFDTTMDRNEENIKSYASFICTLCNKEGLMHLDPSGVAAVIEYSSRLAADKTKMSTQFADVSDIIREANFYAKGEEANIITRKHINRALEE</sequence>
<dbReference type="EMBL" id="BARS01001547">
    <property type="protein sequence ID" value="GAF73294.1"/>
    <property type="molecule type" value="Genomic_DNA"/>
</dbReference>
<dbReference type="Pfam" id="PF13654">
    <property type="entry name" value="AAA_32"/>
    <property type="match status" value="1"/>
</dbReference>
<accession>X0RWU5</accession>
<dbReference type="InterPro" id="IPR046843">
    <property type="entry name" value="LonB_AAA-LID"/>
</dbReference>
<evidence type="ECO:0000259" key="1">
    <source>
        <dbReference type="Pfam" id="PF13654"/>
    </source>
</evidence>
<proteinExistence type="predicted"/>
<feature type="domain" description="LonB AAA+ ATPase LID" evidence="2">
    <location>
        <begin position="200"/>
        <end position="260"/>
    </location>
</feature>
<dbReference type="Gene3D" id="3.40.50.300">
    <property type="entry name" value="P-loop containing nucleotide triphosphate hydrolases"/>
    <property type="match status" value="1"/>
</dbReference>
<name>X0RWU5_9ZZZZ</name>
<evidence type="ECO:0000259" key="2">
    <source>
        <dbReference type="Pfam" id="PF20436"/>
    </source>
</evidence>
<comment type="caution">
    <text evidence="3">The sequence shown here is derived from an EMBL/GenBank/DDBJ whole genome shotgun (WGS) entry which is preliminary data.</text>
</comment>
<dbReference type="Pfam" id="PF20436">
    <property type="entry name" value="LonB_AAA-LID"/>
    <property type="match status" value="1"/>
</dbReference>
<feature type="non-terminal residue" evidence="3">
    <location>
        <position position="1"/>
    </location>
</feature>